<comment type="caution">
    <text evidence="1">The sequence shown here is derived from an EMBL/GenBank/DDBJ whole genome shotgun (WGS) entry which is preliminary data.</text>
</comment>
<keyword evidence="2" id="KW-1185">Reference proteome</keyword>
<dbReference type="AlphaFoldDB" id="A0A6P1DQG1"/>
<dbReference type="RefSeq" id="WP_164651783.1">
    <property type="nucleotide sequence ID" value="NZ_JAAIJR010000002.1"/>
</dbReference>
<dbReference type="EMBL" id="JAAIJR010000002">
    <property type="protein sequence ID" value="NEX18906.1"/>
    <property type="molecule type" value="Genomic_DNA"/>
</dbReference>
<reference evidence="1 2" key="2">
    <citation type="submission" date="2020-02" db="EMBL/GenBank/DDBJ databases">
        <title>Genome sequences of Thiorhodococcus mannitoliphagus and Thiorhodococcus minor, purple sulfur photosynthetic bacteria in the gammaproteobacterial family, Chromatiaceae.</title>
        <authorList>
            <person name="Aviles F.A."/>
            <person name="Meyer T.E."/>
            <person name="Kyndt J.A."/>
        </authorList>
    </citation>
    <scope>NUCLEOTIDE SEQUENCE [LARGE SCALE GENOMIC DNA]</scope>
    <source>
        <strain evidence="1 2">DSM 18266</strain>
    </source>
</reference>
<reference evidence="2" key="1">
    <citation type="journal article" date="2020" name="Microbiol. Resour. Announc.">
        <title>Draft Genome Sequences of Thiorhodococcus mannitoliphagus and Thiorhodococcus minor, Purple Sulfur Photosynthetic Bacteria in the Gammaproteobacterial Family Chromatiaceae.</title>
        <authorList>
            <person name="Aviles F.A."/>
            <person name="Meyer T.E."/>
            <person name="Kyndt J.A."/>
        </authorList>
    </citation>
    <scope>NUCLEOTIDE SEQUENCE [LARGE SCALE GENOMIC DNA]</scope>
    <source>
        <strain evidence="2">DSM 18266</strain>
    </source>
</reference>
<evidence type="ECO:0000313" key="1">
    <source>
        <dbReference type="EMBL" id="NEX18906.1"/>
    </source>
</evidence>
<gene>
    <name evidence="1" type="ORF">G3480_00975</name>
</gene>
<proteinExistence type="predicted"/>
<sequence>MAFIVQDAHQERFENLDAVIDFAGEEQKHIYRLPLRSFLERGARFQDDATLGDGAHGLGFNEYGFDALCRLVGTNPYFLQRLSEPGLASAILNDVLLSGNAIKPLDTLELICDEASNQVA</sequence>
<dbReference type="Proteomes" id="UP000471640">
    <property type="component" value="Unassembled WGS sequence"/>
</dbReference>
<accession>A0A6P1DQG1</accession>
<organism evidence="1 2">
    <name type="scientific">Thiorhodococcus mannitoliphagus</name>
    <dbReference type="NCBI Taxonomy" id="329406"/>
    <lineage>
        <taxon>Bacteria</taxon>
        <taxon>Pseudomonadati</taxon>
        <taxon>Pseudomonadota</taxon>
        <taxon>Gammaproteobacteria</taxon>
        <taxon>Chromatiales</taxon>
        <taxon>Chromatiaceae</taxon>
        <taxon>Thiorhodococcus</taxon>
    </lineage>
</organism>
<evidence type="ECO:0000313" key="2">
    <source>
        <dbReference type="Proteomes" id="UP000471640"/>
    </source>
</evidence>
<protein>
    <submittedName>
        <fullName evidence="1">Uncharacterized protein</fullName>
    </submittedName>
</protein>
<name>A0A6P1DQG1_9GAMM</name>